<protein>
    <submittedName>
        <fullName evidence="7">Amino acid ABC transporter</fullName>
    </submittedName>
</protein>
<dbReference type="Pfam" id="PF00497">
    <property type="entry name" value="SBP_bac_3"/>
    <property type="match status" value="1"/>
</dbReference>
<proteinExistence type="inferred from homology"/>
<dbReference type="EMBL" id="QGKM01000005">
    <property type="protein sequence ID" value="PWR00164.1"/>
    <property type="molecule type" value="Genomic_DNA"/>
</dbReference>
<dbReference type="SMART" id="SM00062">
    <property type="entry name" value="PBPb"/>
    <property type="match status" value="1"/>
</dbReference>
<comment type="subcellular location">
    <subcellularLocation>
        <location evidence="1">Cell envelope</location>
    </subcellularLocation>
</comment>
<dbReference type="SUPFAM" id="SSF53850">
    <property type="entry name" value="Periplasmic binding protein-like II"/>
    <property type="match status" value="1"/>
</dbReference>
<dbReference type="Proteomes" id="UP000245539">
    <property type="component" value="Unassembled WGS sequence"/>
</dbReference>
<keyword evidence="8" id="KW-1185">Reference proteome</keyword>
<dbReference type="GO" id="GO:0030313">
    <property type="term" value="C:cell envelope"/>
    <property type="evidence" value="ECO:0007669"/>
    <property type="project" value="UniProtKB-SubCell"/>
</dbReference>
<dbReference type="Gene3D" id="3.40.190.10">
    <property type="entry name" value="Periplasmic binding protein-like II"/>
    <property type="match status" value="2"/>
</dbReference>
<comment type="similarity">
    <text evidence="2 4">Belongs to the bacterial solute-binding protein 3 family.</text>
</comment>
<dbReference type="RefSeq" id="WP_109836219.1">
    <property type="nucleotide sequence ID" value="NZ_QGKM01000005.1"/>
</dbReference>
<gene>
    <name evidence="7" type="ORF">DKW60_03220</name>
</gene>
<sequence length="259" mass="28009">MKKILLPLAIAMVAFTGSAVAADKVRIGTEGAYAPWNFMDDKGKLAGYEIDLGMDLCKRAELECEFVVNEWDSIIPNMIAGNYDMIMAGMSVTDERKETIAFSDEYFPADPSRYAAAKGDEFDFDNLKGKNIGVQGGTIQAAYAEETFKENNTIKSYEKPDQSVADLAAGNIDILLADGSFLDPVVEGSGGMIVYVGPNVQIGGGVAIGMRQKDTDLAEKMNAALTEAKADGTVDKLVMEYFKKGPFYTPAEEEKKAAE</sequence>
<evidence type="ECO:0000313" key="8">
    <source>
        <dbReference type="Proteomes" id="UP000245539"/>
    </source>
</evidence>
<dbReference type="InterPro" id="IPR001638">
    <property type="entry name" value="Solute-binding_3/MltF_N"/>
</dbReference>
<evidence type="ECO:0000256" key="3">
    <source>
        <dbReference type="ARBA" id="ARBA00022729"/>
    </source>
</evidence>
<dbReference type="OrthoDB" id="9768183at2"/>
<accession>A0A317CRJ9</accession>
<evidence type="ECO:0000256" key="2">
    <source>
        <dbReference type="ARBA" id="ARBA00010333"/>
    </source>
</evidence>
<feature type="signal peptide" evidence="5">
    <location>
        <begin position="1"/>
        <end position="21"/>
    </location>
</feature>
<feature type="chain" id="PRO_5016418835" evidence="5">
    <location>
        <begin position="22"/>
        <end position="259"/>
    </location>
</feature>
<comment type="caution">
    <text evidence="7">The sequence shown here is derived from an EMBL/GenBank/DDBJ whole genome shotgun (WGS) entry which is preliminary data.</text>
</comment>
<evidence type="ECO:0000313" key="7">
    <source>
        <dbReference type="EMBL" id="PWR00164.1"/>
    </source>
</evidence>
<dbReference type="PANTHER" id="PTHR35936:SF17">
    <property type="entry name" value="ARGININE-BINDING EXTRACELLULAR PROTEIN ARTP"/>
    <property type="match status" value="1"/>
</dbReference>
<feature type="domain" description="Solute-binding protein family 3/N-terminal" evidence="6">
    <location>
        <begin position="24"/>
        <end position="245"/>
    </location>
</feature>
<evidence type="ECO:0000256" key="4">
    <source>
        <dbReference type="RuleBase" id="RU003744"/>
    </source>
</evidence>
<name>A0A317CRJ9_9GAMM</name>
<evidence type="ECO:0000256" key="5">
    <source>
        <dbReference type="SAM" id="SignalP"/>
    </source>
</evidence>
<dbReference type="PROSITE" id="PS01039">
    <property type="entry name" value="SBP_BACTERIAL_3"/>
    <property type="match status" value="1"/>
</dbReference>
<dbReference type="AlphaFoldDB" id="A0A317CRJ9"/>
<reference evidence="7 8" key="1">
    <citation type="submission" date="2018-05" db="EMBL/GenBank/DDBJ databases">
        <title>Leucothrix arctica sp. nov., isolated from Arctic seawater.</title>
        <authorList>
            <person name="Choi A."/>
            <person name="Baek K."/>
        </authorList>
    </citation>
    <scope>NUCLEOTIDE SEQUENCE [LARGE SCALE GENOMIC DNA]</scope>
    <source>
        <strain evidence="7 8">JCM 18388</strain>
    </source>
</reference>
<evidence type="ECO:0000256" key="1">
    <source>
        <dbReference type="ARBA" id="ARBA00004196"/>
    </source>
</evidence>
<keyword evidence="3 5" id="KW-0732">Signal</keyword>
<evidence type="ECO:0000259" key="6">
    <source>
        <dbReference type="SMART" id="SM00062"/>
    </source>
</evidence>
<dbReference type="PANTHER" id="PTHR35936">
    <property type="entry name" value="MEMBRANE-BOUND LYTIC MUREIN TRANSGLYCOSYLASE F"/>
    <property type="match status" value="1"/>
</dbReference>
<organism evidence="7 8">
    <name type="scientific">Leucothrix pacifica</name>
    <dbReference type="NCBI Taxonomy" id="1247513"/>
    <lineage>
        <taxon>Bacteria</taxon>
        <taxon>Pseudomonadati</taxon>
        <taxon>Pseudomonadota</taxon>
        <taxon>Gammaproteobacteria</taxon>
        <taxon>Thiotrichales</taxon>
        <taxon>Thiotrichaceae</taxon>
        <taxon>Leucothrix</taxon>
    </lineage>
</organism>
<dbReference type="InterPro" id="IPR018313">
    <property type="entry name" value="SBP_3_CS"/>
</dbReference>